<protein>
    <submittedName>
        <fullName evidence="4">Hsp20/alpha crystallin family protein</fullName>
    </submittedName>
</protein>
<dbReference type="EMBL" id="PTRA01000001">
    <property type="protein sequence ID" value="PQA58324.1"/>
    <property type="molecule type" value="Genomic_DNA"/>
</dbReference>
<evidence type="ECO:0000313" key="5">
    <source>
        <dbReference type="Proteomes" id="UP000239590"/>
    </source>
</evidence>
<dbReference type="InterPro" id="IPR008978">
    <property type="entry name" value="HSP20-like_chaperone"/>
</dbReference>
<dbReference type="InterPro" id="IPR002068">
    <property type="entry name" value="A-crystallin/Hsp20_dom"/>
</dbReference>
<evidence type="ECO:0000313" key="4">
    <source>
        <dbReference type="EMBL" id="PQA58324.1"/>
    </source>
</evidence>
<dbReference type="AlphaFoldDB" id="A0A2S7IKR8"/>
<dbReference type="OrthoDB" id="9814487at2"/>
<feature type="domain" description="SHSP" evidence="3">
    <location>
        <begin position="33"/>
        <end position="145"/>
    </location>
</feature>
<dbReference type="Gene3D" id="2.60.40.790">
    <property type="match status" value="1"/>
</dbReference>
<proteinExistence type="inferred from homology"/>
<gene>
    <name evidence="4" type="ORF">C5O19_01210</name>
</gene>
<keyword evidence="5" id="KW-1185">Reference proteome</keyword>
<sequence>MSLVKFHQPAFPSLVNRFFNDDFFQSYNQVAGKNEFHNLPAVNVKESEGNFQLELAAPGLKKEDFKVSVHENRLVISVKKESQNEEKAEKYSRKEFSYSSFQRAFVLPKTVDGEKIEASYTDGILYLTLPKKEEAKAQPREISIA</sequence>
<dbReference type="CDD" id="cd06464">
    <property type="entry name" value="ACD_sHsps-like"/>
    <property type="match status" value="1"/>
</dbReference>
<dbReference type="InterPro" id="IPR031107">
    <property type="entry name" value="Small_HSP"/>
</dbReference>
<accession>A0A2S7IKR8</accession>
<organism evidence="4 5">
    <name type="scientific">Siphonobacter curvatus</name>
    <dbReference type="NCBI Taxonomy" id="2094562"/>
    <lineage>
        <taxon>Bacteria</taxon>
        <taxon>Pseudomonadati</taxon>
        <taxon>Bacteroidota</taxon>
        <taxon>Cytophagia</taxon>
        <taxon>Cytophagales</taxon>
        <taxon>Cytophagaceae</taxon>
        <taxon>Siphonobacter</taxon>
    </lineage>
</organism>
<name>A0A2S7IKR8_9BACT</name>
<dbReference type="PROSITE" id="PS01031">
    <property type="entry name" value="SHSP"/>
    <property type="match status" value="1"/>
</dbReference>
<dbReference type="Pfam" id="PF00011">
    <property type="entry name" value="HSP20"/>
    <property type="match status" value="1"/>
</dbReference>
<evidence type="ECO:0000256" key="1">
    <source>
        <dbReference type="PROSITE-ProRule" id="PRU00285"/>
    </source>
</evidence>
<comment type="caution">
    <text evidence="4">The sequence shown here is derived from an EMBL/GenBank/DDBJ whole genome shotgun (WGS) entry which is preliminary data.</text>
</comment>
<dbReference type="Proteomes" id="UP000239590">
    <property type="component" value="Unassembled WGS sequence"/>
</dbReference>
<dbReference type="PANTHER" id="PTHR11527">
    <property type="entry name" value="HEAT-SHOCK PROTEIN 20 FAMILY MEMBER"/>
    <property type="match status" value="1"/>
</dbReference>
<dbReference type="RefSeq" id="WP_094812474.1">
    <property type="nucleotide sequence ID" value="NZ_PTRA01000001.1"/>
</dbReference>
<reference evidence="5" key="1">
    <citation type="submission" date="2018-02" db="EMBL/GenBank/DDBJ databases">
        <title>Genome sequencing of Solimonas sp. HR-BB.</title>
        <authorList>
            <person name="Lee Y."/>
            <person name="Jeon C.O."/>
        </authorList>
    </citation>
    <scope>NUCLEOTIDE SEQUENCE [LARGE SCALE GENOMIC DNA]</scope>
    <source>
        <strain evidence="5">HR-U</strain>
    </source>
</reference>
<evidence type="ECO:0000256" key="2">
    <source>
        <dbReference type="RuleBase" id="RU003616"/>
    </source>
</evidence>
<comment type="similarity">
    <text evidence="1 2">Belongs to the small heat shock protein (HSP20) family.</text>
</comment>
<dbReference type="SUPFAM" id="SSF49764">
    <property type="entry name" value="HSP20-like chaperones"/>
    <property type="match status" value="1"/>
</dbReference>
<evidence type="ECO:0000259" key="3">
    <source>
        <dbReference type="PROSITE" id="PS01031"/>
    </source>
</evidence>